<reference evidence="2" key="1">
    <citation type="submission" date="2016-10" db="EMBL/GenBank/DDBJ databases">
        <authorList>
            <person name="Varghese N."/>
            <person name="Submissions S."/>
        </authorList>
    </citation>
    <scope>NUCLEOTIDE SEQUENCE [LARGE SCALE GENOMIC DNA]</scope>
    <source>
        <strain evidence="2">LMG 24000</strain>
    </source>
</reference>
<dbReference type="AlphaFoldDB" id="A0A1H4CGB2"/>
<evidence type="ECO:0000313" key="2">
    <source>
        <dbReference type="Proteomes" id="UP000198638"/>
    </source>
</evidence>
<dbReference type="Proteomes" id="UP000198638">
    <property type="component" value="Unassembled WGS sequence"/>
</dbReference>
<dbReference type="EMBL" id="FNRQ01000002">
    <property type="protein sequence ID" value="SEA59102.1"/>
    <property type="molecule type" value="Genomic_DNA"/>
</dbReference>
<gene>
    <name evidence="1" type="ORF">SAMN05192564_102288</name>
</gene>
<organism evidence="1 2">
    <name type="scientific">Paraburkholderia sartisoli</name>
    <dbReference type="NCBI Taxonomy" id="83784"/>
    <lineage>
        <taxon>Bacteria</taxon>
        <taxon>Pseudomonadati</taxon>
        <taxon>Pseudomonadota</taxon>
        <taxon>Betaproteobacteria</taxon>
        <taxon>Burkholderiales</taxon>
        <taxon>Burkholderiaceae</taxon>
        <taxon>Paraburkholderia</taxon>
    </lineage>
</organism>
<accession>A0A1H4CGB2</accession>
<evidence type="ECO:0000313" key="1">
    <source>
        <dbReference type="EMBL" id="SEA59102.1"/>
    </source>
</evidence>
<protein>
    <submittedName>
        <fullName evidence="1">Uncharacterized protein</fullName>
    </submittedName>
</protein>
<name>A0A1H4CGB2_9BURK</name>
<proteinExistence type="predicted"/>
<keyword evidence="2" id="KW-1185">Reference proteome</keyword>
<sequence>MSADGPEAGEQLPGAFRGAFRSAKAAHATLALPGRLMTVPGAVVQPGSRFDKHVRHV</sequence>